<dbReference type="Proteomes" id="UP000598227">
    <property type="component" value="Unassembled WGS sequence"/>
</dbReference>
<dbReference type="NCBIfam" id="NF009760">
    <property type="entry name" value="PRK13261.2-6"/>
    <property type="match status" value="1"/>
</dbReference>
<feature type="region of interest" description="Disordered" evidence="6">
    <location>
        <begin position="142"/>
        <end position="170"/>
    </location>
</feature>
<dbReference type="Gene3D" id="2.60.260.20">
    <property type="entry name" value="Urease metallochaperone UreE, N-terminal domain"/>
    <property type="match status" value="1"/>
</dbReference>
<dbReference type="Pfam" id="PF02814">
    <property type="entry name" value="UreE_N"/>
    <property type="match status" value="1"/>
</dbReference>
<keyword evidence="2 5" id="KW-0963">Cytoplasm</keyword>
<keyword evidence="3 5" id="KW-0533">Nickel</keyword>
<dbReference type="SUPFAM" id="SSF69287">
    <property type="entry name" value="Urease metallochaperone UreE, N-terminal domain"/>
    <property type="match status" value="1"/>
</dbReference>
<dbReference type="SUPFAM" id="SSF69737">
    <property type="entry name" value="Urease metallochaperone UreE, C-terminal domain"/>
    <property type="match status" value="1"/>
</dbReference>
<comment type="subcellular location">
    <subcellularLocation>
        <location evidence="1 5">Cytoplasm</location>
    </subcellularLocation>
</comment>
<evidence type="ECO:0000256" key="5">
    <source>
        <dbReference type="HAMAP-Rule" id="MF_00822"/>
    </source>
</evidence>
<evidence type="ECO:0000313" key="8">
    <source>
        <dbReference type="EMBL" id="MBE1206473.1"/>
    </source>
</evidence>
<dbReference type="Pfam" id="PF05194">
    <property type="entry name" value="UreE_C"/>
    <property type="match status" value="1"/>
</dbReference>
<dbReference type="RefSeq" id="WP_192567640.1">
    <property type="nucleotide sequence ID" value="NZ_JACZEP010000006.1"/>
</dbReference>
<dbReference type="PIRSF" id="PIRSF036402">
    <property type="entry name" value="Ureas_acces_UreE"/>
    <property type="match status" value="1"/>
</dbReference>
<dbReference type="EMBL" id="JACZEP010000006">
    <property type="protein sequence ID" value="MBE1206473.1"/>
    <property type="molecule type" value="Genomic_DNA"/>
</dbReference>
<evidence type="ECO:0000256" key="6">
    <source>
        <dbReference type="SAM" id="MobiDB-lite"/>
    </source>
</evidence>
<proteinExistence type="inferred from homology"/>
<dbReference type="InterPro" id="IPR007864">
    <property type="entry name" value="UreE_C_dom"/>
</dbReference>
<dbReference type="SMART" id="SM00988">
    <property type="entry name" value="UreE_N"/>
    <property type="match status" value="1"/>
</dbReference>
<sequence length="170" mass="18877">MLRAIQIIRADAATGAQPFDVAVLAHDERHVRRRVIALSQGERVLVDLPEPVVLETGVLLLLEDDRTVGIVAAEEQLYDIRARDAVHLTQLAWHIGNRHLAAAISAERILILRDHVIKAMLEGLGATVTDMLAPFEPVRGAYSGHGDHGHSHDHGHHHYDHGSHHHHHHD</sequence>
<comment type="caution">
    <text evidence="8">The sequence shown here is derived from an EMBL/GenBank/DDBJ whole genome shotgun (WGS) entry which is preliminary data.</text>
</comment>
<dbReference type="InterPro" id="IPR036118">
    <property type="entry name" value="UreE_N_sf"/>
</dbReference>
<reference evidence="8 9" key="1">
    <citation type="submission" date="2020-09" db="EMBL/GenBank/DDBJ databases">
        <title>Draft Genome Sequence of Aminobacter carboxidus type strain DSM 1086, a soil Gram-negative carboxydobacterium.</title>
        <authorList>
            <person name="Turrini P."/>
            <person name="Tescari M."/>
            <person name="Artuso I."/>
            <person name="Lugli G.A."/>
            <person name="Frangipani E."/>
            <person name="Ventura M."/>
            <person name="Visca P."/>
        </authorList>
    </citation>
    <scope>NUCLEOTIDE SEQUENCE [LARGE SCALE GENOMIC DNA]</scope>
    <source>
        <strain evidence="8 9">DSM 1086</strain>
    </source>
</reference>
<feature type="domain" description="UreE urease accessory N-terminal" evidence="7">
    <location>
        <begin position="3"/>
        <end position="68"/>
    </location>
</feature>
<comment type="similarity">
    <text evidence="5">Belongs to the UreE family.</text>
</comment>
<keyword evidence="4 5" id="KW-0143">Chaperone</keyword>
<accession>A0ABR9GS12</accession>
<evidence type="ECO:0000259" key="7">
    <source>
        <dbReference type="SMART" id="SM00988"/>
    </source>
</evidence>
<gene>
    <name evidence="5 8" type="primary">ureE</name>
    <name evidence="8" type="ORF">IHE39_19450</name>
</gene>
<dbReference type="Gene3D" id="3.30.70.790">
    <property type="entry name" value="UreE, C-terminal domain"/>
    <property type="match status" value="1"/>
</dbReference>
<evidence type="ECO:0000256" key="4">
    <source>
        <dbReference type="ARBA" id="ARBA00023186"/>
    </source>
</evidence>
<protein>
    <recommendedName>
        <fullName evidence="5">Urease accessory protein UreE</fullName>
    </recommendedName>
</protein>
<organism evidence="8 9">
    <name type="scientific">Aminobacter carboxidus</name>
    <dbReference type="NCBI Taxonomy" id="376165"/>
    <lineage>
        <taxon>Bacteria</taxon>
        <taxon>Pseudomonadati</taxon>
        <taxon>Pseudomonadota</taxon>
        <taxon>Alphaproteobacteria</taxon>
        <taxon>Hyphomicrobiales</taxon>
        <taxon>Phyllobacteriaceae</taxon>
        <taxon>Aminobacter</taxon>
    </lineage>
</organism>
<evidence type="ECO:0000256" key="1">
    <source>
        <dbReference type="ARBA" id="ARBA00004496"/>
    </source>
</evidence>
<keyword evidence="9" id="KW-1185">Reference proteome</keyword>
<dbReference type="CDD" id="cd00571">
    <property type="entry name" value="UreE"/>
    <property type="match status" value="1"/>
</dbReference>
<name>A0ABR9GS12_9HYPH</name>
<comment type="function">
    <text evidence="5">Involved in urease metallocenter assembly. Binds nickel. Probably functions as a nickel donor during metallocenter assembly.</text>
</comment>
<evidence type="ECO:0000256" key="2">
    <source>
        <dbReference type="ARBA" id="ARBA00022490"/>
    </source>
</evidence>
<evidence type="ECO:0000256" key="3">
    <source>
        <dbReference type="ARBA" id="ARBA00022596"/>
    </source>
</evidence>
<dbReference type="InterPro" id="IPR012406">
    <property type="entry name" value="UreE"/>
</dbReference>
<evidence type="ECO:0000313" key="9">
    <source>
        <dbReference type="Proteomes" id="UP000598227"/>
    </source>
</evidence>
<feature type="compositionally biased region" description="Basic residues" evidence="6">
    <location>
        <begin position="153"/>
        <end position="170"/>
    </location>
</feature>
<dbReference type="InterPro" id="IPR004029">
    <property type="entry name" value="UreE_N"/>
</dbReference>
<dbReference type="HAMAP" id="MF_00822">
    <property type="entry name" value="UreE"/>
    <property type="match status" value="1"/>
</dbReference>